<dbReference type="PROSITE" id="PS51886">
    <property type="entry name" value="TLDC"/>
    <property type="match status" value="1"/>
</dbReference>
<name>A0A7S4BD16_CHRCT</name>
<dbReference type="InterPro" id="IPR006571">
    <property type="entry name" value="TLDc_dom"/>
</dbReference>
<dbReference type="SMART" id="SM00584">
    <property type="entry name" value="TLDc"/>
    <property type="match status" value="1"/>
</dbReference>
<evidence type="ECO:0000256" key="1">
    <source>
        <dbReference type="ARBA" id="ARBA00004173"/>
    </source>
</evidence>
<dbReference type="GO" id="GO:0005739">
    <property type="term" value="C:mitochondrion"/>
    <property type="evidence" value="ECO:0007669"/>
    <property type="project" value="UniProtKB-SubCell"/>
</dbReference>
<keyword evidence="3" id="KW-0496">Mitochondrion</keyword>
<comment type="similarity">
    <text evidence="2">Belongs to the OXR1 family.</text>
</comment>
<evidence type="ECO:0000256" key="2">
    <source>
        <dbReference type="ARBA" id="ARBA00009540"/>
    </source>
</evidence>
<dbReference type="EMBL" id="HBIZ01023071">
    <property type="protein sequence ID" value="CAE0761976.1"/>
    <property type="molecule type" value="Transcribed_RNA"/>
</dbReference>
<organism evidence="6">
    <name type="scientific">Chrysotila carterae</name>
    <name type="common">Marine alga</name>
    <name type="synonym">Syracosphaera carterae</name>
    <dbReference type="NCBI Taxonomy" id="13221"/>
    <lineage>
        <taxon>Eukaryota</taxon>
        <taxon>Haptista</taxon>
        <taxon>Haptophyta</taxon>
        <taxon>Prymnesiophyceae</taxon>
        <taxon>Isochrysidales</taxon>
        <taxon>Isochrysidaceae</taxon>
        <taxon>Chrysotila</taxon>
    </lineage>
</organism>
<proteinExistence type="inferred from homology"/>
<feature type="domain" description="TLDc" evidence="5">
    <location>
        <begin position="1"/>
        <end position="126"/>
    </location>
</feature>
<sequence>MLRRARGVKASLLVVQERGGRTFGAFIPSQLARSEAGFYGDARTFLFMLTPRRIFRATGRDDHFVHMSATHGIGFGGEIGGGGFALHLGADLLSGRCLPSHTFGAAASLSSSRDFAPSSVQLWDATPPEHAERLTAHARSWDDAANADTVLQPGPNKLMLEFVGMEKEVAMLRRFSG</sequence>
<reference evidence="6" key="1">
    <citation type="submission" date="2021-01" db="EMBL/GenBank/DDBJ databases">
        <authorList>
            <person name="Corre E."/>
            <person name="Pelletier E."/>
            <person name="Niang G."/>
            <person name="Scheremetjew M."/>
            <person name="Finn R."/>
            <person name="Kale V."/>
            <person name="Holt S."/>
            <person name="Cochrane G."/>
            <person name="Meng A."/>
            <person name="Brown T."/>
            <person name="Cohen L."/>
        </authorList>
    </citation>
    <scope>NUCLEOTIDE SEQUENCE</scope>
    <source>
        <strain evidence="6">CCMP645</strain>
    </source>
</reference>
<dbReference type="AlphaFoldDB" id="A0A7S4BD16"/>
<dbReference type="PANTHER" id="PTHR23354:SF62">
    <property type="entry name" value="MUSTARD, ISOFORM V"/>
    <property type="match status" value="1"/>
</dbReference>
<gene>
    <name evidence="6" type="ORF">PCAR00345_LOCUS14588</name>
</gene>
<evidence type="ECO:0000256" key="3">
    <source>
        <dbReference type="ARBA" id="ARBA00023128"/>
    </source>
</evidence>
<dbReference type="Pfam" id="PF07534">
    <property type="entry name" value="TLD"/>
    <property type="match status" value="1"/>
</dbReference>
<protein>
    <recommendedName>
        <fullName evidence="4">Oxidation resistance protein 1</fullName>
    </recommendedName>
</protein>
<evidence type="ECO:0000259" key="5">
    <source>
        <dbReference type="PROSITE" id="PS51886"/>
    </source>
</evidence>
<comment type="subcellular location">
    <subcellularLocation>
        <location evidence="1">Mitochondrion</location>
    </subcellularLocation>
</comment>
<evidence type="ECO:0000256" key="4">
    <source>
        <dbReference type="ARBA" id="ARBA00040604"/>
    </source>
</evidence>
<dbReference type="PANTHER" id="PTHR23354">
    <property type="entry name" value="NUCLEOLAR PROTEIN 7/ESTROGEN RECEPTOR COACTIVATOR-RELATED"/>
    <property type="match status" value="1"/>
</dbReference>
<evidence type="ECO:0000313" key="6">
    <source>
        <dbReference type="EMBL" id="CAE0761976.1"/>
    </source>
</evidence>
<accession>A0A7S4BD16</accession>